<dbReference type="VEuPathDB" id="ToxoDB:cyc_03894"/>
<evidence type="ECO:0000256" key="1">
    <source>
        <dbReference type="SAM" id="MobiDB-lite"/>
    </source>
</evidence>
<feature type="compositionally biased region" description="Polar residues" evidence="1">
    <location>
        <begin position="42"/>
        <end position="63"/>
    </location>
</feature>
<dbReference type="AlphaFoldDB" id="A0A1D3CWK3"/>
<keyword evidence="4" id="KW-1185">Reference proteome</keyword>
<dbReference type="EMBL" id="JROU02001705">
    <property type="protein sequence ID" value="OEH75558.1"/>
    <property type="molecule type" value="Genomic_DNA"/>
</dbReference>
<accession>A0A1D3CWK3</accession>
<sequence length="90" mass="9327">MKCVAGRGSLIYLAAIAHLALLPCLPAVSAEGNKPEVHVSVDPTSSDEASQATQGSILDNSVSIEEGALSRNPGSMAPVEFPERILGRKV</sequence>
<name>A0A1D3CWK3_9EIME</name>
<protein>
    <submittedName>
        <fullName evidence="3">Uncharacterized protein</fullName>
    </submittedName>
</protein>
<feature type="region of interest" description="Disordered" evidence="1">
    <location>
        <begin position="35"/>
        <end position="63"/>
    </location>
</feature>
<reference evidence="3 4" key="1">
    <citation type="journal article" date="2016" name="BMC Genomics">
        <title>Comparative genomics reveals Cyclospora cayetanensis possesses coccidia-like metabolism and invasion components but unique surface antigens.</title>
        <authorList>
            <person name="Liu S."/>
            <person name="Wang L."/>
            <person name="Zheng H."/>
            <person name="Xu Z."/>
            <person name="Roellig D.M."/>
            <person name="Li N."/>
            <person name="Frace M.A."/>
            <person name="Tang K."/>
            <person name="Arrowood M.J."/>
            <person name="Moss D.M."/>
            <person name="Zhang L."/>
            <person name="Feng Y."/>
            <person name="Xiao L."/>
        </authorList>
    </citation>
    <scope>NUCLEOTIDE SEQUENCE [LARGE SCALE GENOMIC DNA]</scope>
    <source>
        <strain evidence="3 4">CHN_HEN01</strain>
    </source>
</reference>
<evidence type="ECO:0000313" key="3">
    <source>
        <dbReference type="EMBL" id="OEH75558.1"/>
    </source>
</evidence>
<dbReference type="Proteomes" id="UP000095192">
    <property type="component" value="Unassembled WGS sequence"/>
</dbReference>
<comment type="caution">
    <text evidence="3">The sequence shown here is derived from an EMBL/GenBank/DDBJ whole genome shotgun (WGS) entry which is preliminary data.</text>
</comment>
<dbReference type="InParanoid" id="A0A1D3CWK3"/>
<evidence type="ECO:0000256" key="2">
    <source>
        <dbReference type="SAM" id="SignalP"/>
    </source>
</evidence>
<dbReference type="VEuPathDB" id="ToxoDB:LOC34620514"/>
<organism evidence="3 4">
    <name type="scientific">Cyclospora cayetanensis</name>
    <dbReference type="NCBI Taxonomy" id="88456"/>
    <lineage>
        <taxon>Eukaryota</taxon>
        <taxon>Sar</taxon>
        <taxon>Alveolata</taxon>
        <taxon>Apicomplexa</taxon>
        <taxon>Conoidasida</taxon>
        <taxon>Coccidia</taxon>
        <taxon>Eucoccidiorida</taxon>
        <taxon>Eimeriorina</taxon>
        <taxon>Eimeriidae</taxon>
        <taxon>Cyclospora</taxon>
    </lineage>
</organism>
<keyword evidence="2" id="KW-0732">Signal</keyword>
<evidence type="ECO:0000313" key="4">
    <source>
        <dbReference type="Proteomes" id="UP000095192"/>
    </source>
</evidence>
<feature type="signal peptide" evidence="2">
    <location>
        <begin position="1"/>
        <end position="30"/>
    </location>
</feature>
<proteinExistence type="predicted"/>
<gene>
    <name evidence="3" type="ORF">cyc_03894</name>
</gene>
<feature type="chain" id="PRO_5008913965" evidence="2">
    <location>
        <begin position="31"/>
        <end position="90"/>
    </location>
</feature>